<evidence type="ECO:0000256" key="2">
    <source>
        <dbReference type="ARBA" id="ARBA00022475"/>
    </source>
</evidence>
<evidence type="ECO:0000256" key="8">
    <source>
        <dbReference type="ARBA" id="ARBA00023136"/>
    </source>
</evidence>
<dbReference type="GO" id="GO:0016887">
    <property type="term" value="F:ATP hydrolysis activity"/>
    <property type="evidence" value="ECO:0007669"/>
    <property type="project" value="InterPro"/>
</dbReference>
<dbReference type="EMBL" id="RFFH01000002">
    <property type="protein sequence ID" value="RMI34078.1"/>
    <property type="molecule type" value="Genomic_DNA"/>
</dbReference>
<keyword evidence="8" id="KW-0472">Membrane</keyword>
<name>A0A3M2LH44_9NOCA</name>
<proteinExistence type="predicted"/>
<comment type="caution">
    <text evidence="12">The sequence shown here is derived from an EMBL/GenBank/DDBJ whole genome shotgun (WGS) entry which is preliminary data.</text>
</comment>
<feature type="domain" description="ABC transporter" evidence="10">
    <location>
        <begin position="5"/>
        <end position="246"/>
    </location>
</feature>
<keyword evidence="3 9" id="KW-0500">Molybdenum</keyword>
<dbReference type="PROSITE" id="PS00211">
    <property type="entry name" value="ABC_TRANSPORTER_1"/>
    <property type="match status" value="1"/>
</dbReference>
<dbReference type="AlphaFoldDB" id="A0A3M2LH44"/>
<reference evidence="12 13" key="1">
    <citation type="submission" date="2018-10" db="EMBL/GenBank/DDBJ databases">
        <title>Isolation from cow dung.</title>
        <authorList>
            <person name="Ling L."/>
        </authorList>
    </citation>
    <scope>NUCLEOTIDE SEQUENCE [LARGE SCALE GENOMIC DNA]</scope>
    <source>
        <strain evidence="12 13">NEAU-LL90</strain>
    </source>
</reference>
<sequence>MSAPETAAGLELSVKVDSRGLDVSLGIGAGEVLAVLGPNGAGKSTLLDVVAGLVAPDAAVVRSGGRTLTDTRAGIAVPPHRRDVALLAQDPLLFPHLSVAANVAFGPRSRGMRARAANAQVRRWLAAVDAAPWAWRRPGQLSGGQAQRVALARALAVEPRLLLFDEPLAALDVAAAPAIRSLLRGVLRDPQRRDHGRTAVLVTHDIVDALTLADRVVVLESGRIAEQGTVAQVLSRPRSAFAARIAGVNLLLGPAVTTGPGTAGLRAGDVTVVGRYAELPAPGSAAAAVFSPAAVAVHRAVPEGSPRNVFRVRIAELTDRGGVIRVQAAPAHGTATGLVADLTPAAVAELGLAVGAEVWFVVKATEVQVYSLT</sequence>
<dbReference type="SMART" id="SM00382">
    <property type="entry name" value="AAA"/>
    <property type="match status" value="1"/>
</dbReference>
<dbReference type="PANTHER" id="PTHR42781:SF1">
    <property type="entry name" value="THIAMINE IMPORT ATP-BINDING PROTEIN THIQ"/>
    <property type="match status" value="1"/>
</dbReference>
<dbReference type="InterPro" id="IPR004606">
    <property type="entry name" value="Mop_domain"/>
</dbReference>
<keyword evidence="7" id="KW-1278">Translocase</keyword>
<dbReference type="PROSITE" id="PS51866">
    <property type="entry name" value="MOP"/>
    <property type="match status" value="1"/>
</dbReference>
<dbReference type="Gene3D" id="3.40.50.300">
    <property type="entry name" value="P-loop containing nucleotide triphosphate hydrolases"/>
    <property type="match status" value="1"/>
</dbReference>
<evidence type="ECO:0000256" key="5">
    <source>
        <dbReference type="ARBA" id="ARBA00022741"/>
    </source>
</evidence>
<keyword evidence="13" id="KW-1185">Reference proteome</keyword>
<keyword evidence="6 12" id="KW-0067">ATP-binding</keyword>
<dbReference type="InterPro" id="IPR005116">
    <property type="entry name" value="Transp-assoc_OB_typ1"/>
</dbReference>
<keyword evidence="2" id="KW-1003">Cell membrane</keyword>
<evidence type="ECO:0000256" key="1">
    <source>
        <dbReference type="ARBA" id="ARBA00022448"/>
    </source>
</evidence>
<evidence type="ECO:0000256" key="3">
    <source>
        <dbReference type="ARBA" id="ARBA00022505"/>
    </source>
</evidence>
<feature type="domain" description="Mop" evidence="11">
    <location>
        <begin position="303"/>
        <end position="371"/>
    </location>
</feature>
<accession>A0A3M2LH44</accession>
<evidence type="ECO:0000256" key="7">
    <source>
        <dbReference type="ARBA" id="ARBA00022967"/>
    </source>
</evidence>
<dbReference type="OrthoDB" id="9112331at2"/>
<keyword evidence="5" id="KW-0547">Nucleotide-binding</keyword>
<dbReference type="InterPro" id="IPR050093">
    <property type="entry name" value="ABC_SmlMolc_Importer"/>
</dbReference>
<evidence type="ECO:0000259" key="11">
    <source>
        <dbReference type="PROSITE" id="PS51866"/>
    </source>
</evidence>
<dbReference type="InterPro" id="IPR003439">
    <property type="entry name" value="ABC_transporter-like_ATP-bd"/>
</dbReference>
<dbReference type="PROSITE" id="PS50893">
    <property type="entry name" value="ABC_TRANSPORTER_2"/>
    <property type="match status" value="1"/>
</dbReference>
<keyword evidence="4" id="KW-0997">Cell inner membrane</keyword>
<dbReference type="Proteomes" id="UP000279275">
    <property type="component" value="Unassembled WGS sequence"/>
</dbReference>
<evidence type="ECO:0000259" key="10">
    <source>
        <dbReference type="PROSITE" id="PS50893"/>
    </source>
</evidence>
<dbReference type="SUPFAM" id="SSF50331">
    <property type="entry name" value="MOP-like"/>
    <property type="match status" value="1"/>
</dbReference>
<dbReference type="InterPro" id="IPR003593">
    <property type="entry name" value="AAA+_ATPase"/>
</dbReference>
<dbReference type="GO" id="GO:0015689">
    <property type="term" value="P:molybdate ion transport"/>
    <property type="evidence" value="ECO:0007669"/>
    <property type="project" value="InterPro"/>
</dbReference>
<evidence type="ECO:0000256" key="4">
    <source>
        <dbReference type="ARBA" id="ARBA00022519"/>
    </source>
</evidence>
<dbReference type="InterPro" id="IPR027417">
    <property type="entry name" value="P-loop_NTPase"/>
</dbReference>
<organism evidence="12 13">
    <name type="scientific">Nocardia stercoris</name>
    <dbReference type="NCBI Taxonomy" id="2483361"/>
    <lineage>
        <taxon>Bacteria</taxon>
        <taxon>Bacillati</taxon>
        <taxon>Actinomycetota</taxon>
        <taxon>Actinomycetes</taxon>
        <taxon>Mycobacteriales</taxon>
        <taxon>Nocardiaceae</taxon>
        <taxon>Nocardia</taxon>
    </lineage>
</organism>
<dbReference type="RefSeq" id="WP_122187004.1">
    <property type="nucleotide sequence ID" value="NZ_RFFH01000002.1"/>
</dbReference>
<evidence type="ECO:0000313" key="12">
    <source>
        <dbReference type="EMBL" id="RMI34078.1"/>
    </source>
</evidence>
<dbReference type="Pfam" id="PF00005">
    <property type="entry name" value="ABC_tran"/>
    <property type="match status" value="1"/>
</dbReference>
<dbReference type="SUPFAM" id="SSF52540">
    <property type="entry name" value="P-loop containing nucleoside triphosphate hydrolases"/>
    <property type="match status" value="1"/>
</dbReference>
<dbReference type="Pfam" id="PF03459">
    <property type="entry name" value="TOBE"/>
    <property type="match status" value="1"/>
</dbReference>
<dbReference type="InterPro" id="IPR017871">
    <property type="entry name" value="ABC_transporter-like_CS"/>
</dbReference>
<dbReference type="Gene3D" id="2.40.50.100">
    <property type="match status" value="1"/>
</dbReference>
<keyword evidence="1" id="KW-0813">Transport</keyword>
<protein>
    <submittedName>
        <fullName evidence="12">ABC transporter ATP-binding protein</fullName>
    </submittedName>
</protein>
<evidence type="ECO:0000256" key="9">
    <source>
        <dbReference type="PROSITE-ProRule" id="PRU01213"/>
    </source>
</evidence>
<dbReference type="PANTHER" id="PTHR42781">
    <property type="entry name" value="SPERMIDINE/PUTRESCINE IMPORT ATP-BINDING PROTEIN POTA"/>
    <property type="match status" value="1"/>
</dbReference>
<gene>
    <name evidence="12" type="ORF">EBN03_06480</name>
</gene>
<dbReference type="InterPro" id="IPR008995">
    <property type="entry name" value="Mo/tungstate-bd_C_term_dom"/>
</dbReference>
<evidence type="ECO:0000256" key="6">
    <source>
        <dbReference type="ARBA" id="ARBA00022840"/>
    </source>
</evidence>
<evidence type="ECO:0000313" key="13">
    <source>
        <dbReference type="Proteomes" id="UP000279275"/>
    </source>
</evidence>
<dbReference type="GO" id="GO:0005524">
    <property type="term" value="F:ATP binding"/>
    <property type="evidence" value="ECO:0007669"/>
    <property type="project" value="UniProtKB-KW"/>
</dbReference>